<evidence type="ECO:0000256" key="2">
    <source>
        <dbReference type="ARBA" id="ARBA00004902"/>
    </source>
</evidence>
<feature type="active site" description="Proton acceptor" evidence="7 8">
    <location>
        <position position="25"/>
    </location>
</feature>
<name>A0A1M4T523_9ACTN</name>
<comment type="catalytic activity">
    <reaction evidence="1 7">
        <text>3-dehydroquinate = 3-dehydroshikimate + H2O</text>
        <dbReference type="Rhea" id="RHEA:21096"/>
        <dbReference type="ChEBI" id="CHEBI:15377"/>
        <dbReference type="ChEBI" id="CHEBI:16630"/>
        <dbReference type="ChEBI" id="CHEBI:32364"/>
        <dbReference type="EC" id="4.2.1.10"/>
    </reaction>
</comment>
<evidence type="ECO:0000256" key="3">
    <source>
        <dbReference type="ARBA" id="ARBA00011037"/>
    </source>
</evidence>
<feature type="binding site" evidence="7 9">
    <location>
        <position position="89"/>
    </location>
    <ligand>
        <name>substrate</name>
    </ligand>
</feature>
<dbReference type="InterPro" id="IPR036441">
    <property type="entry name" value="DHquinase_II_sf"/>
</dbReference>
<dbReference type="GO" id="GO:0003855">
    <property type="term" value="F:3-dehydroquinate dehydratase activity"/>
    <property type="evidence" value="ECO:0007669"/>
    <property type="project" value="UniProtKB-UniRule"/>
</dbReference>
<dbReference type="UniPathway" id="UPA00053">
    <property type="reaction ID" value="UER00086"/>
</dbReference>
<evidence type="ECO:0000256" key="1">
    <source>
        <dbReference type="ARBA" id="ARBA00001864"/>
    </source>
</evidence>
<keyword evidence="7" id="KW-0028">Amino-acid biosynthesis</keyword>
<comment type="pathway">
    <text evidence="2 7">Metabolic intermediate biosynthesis; chorismate biosynthesis; chorismate from D-erythrose 4-phosphate and phosphoenolpyruvate: step 3/7.</text>
</comment>
<evidence type="ECO:0000256" key="10">
    <source>
        <dbReference type="PIRSR" id="PIRSR001399-3"/>
    </source>
</evidence>
<dbReference type="GO" id="GO:0008652">
    <property type="term" value="P:amino acid biosynthetic process"/>
    <property type="evidence" value="ECO:0007669"/>
    <property type="project" value="UniProtKB-KW"/>
</dbReference>
<evidence type="ECO:0000256" key="5">
    <source>
        <dbReference type="ARBA" id="ARBA00012060"/>
    </source>
</evidence>
<dbReference type="CDD" id="cd00466">
    <property type="entry name" value="DHQase_II"/>
    <property type="match status" value="1"/>
</dbReference>
<proteinExistence type="inferred from homology"/>
<comment type="function">
    <text evidence="7">Catalyzes a trans-dehydration via an enolate intermediate.</text>
</comment>
<dbReference type="RefSeq" id="WP_178138673.1">
    <property type="nucleotide sequence ID" value="NZ_FQUL01000004.1"/>
</dbReference>
<dbReference type="HAMAP" id="MF_00169">
    <property type="entry name" value="AroQ"/>
    <property type="match status" value="1"/>
</dbReference>
<comment type="similarity">
    <text evidence="3 7">Belongs to the type-II 3-dehydroquinase family.</text>
</comment>
<dbReference type="GO" id="GO:0009423">
    <property type="term" value="P:chorismate biosynthetic process"/>
    <property type="evidence" value="ECO:0007669"/>
    <property type="project" value="UniProtKB-UniRule"/>
</dbReference>
<dbReference type="NCBIfam" id="NF003805">
    <property type="entry name" value="PRK05395.1-2"/>
    <property type="match status" value="1"/>
</dbReference>
<evidence type="ECO:0000256" key="9">
    <source>
        <dbReference type="PIRSR" id="PIRSR001399-2"/>
    </source>
</evidence>
<accession>A0A1M4T523</accession>
<evidence type="ECO:0000313" key="12">
    <source>
        <dbReference type="Proteomes" id="UP000184295"/>
    </source>
</evidence>
<dbReference type="Pfam" id="PF01220">
    <property type="entry name" value="DHquinase_II"/>
    <property type="match status" value="1"/>
</dbReference>
<dbReference type="Gene3D" id="3.40.50.9100">
    <property type="entry name" value="Dehydroquinase, class II"/>
    <property type="match status" value="1"/>
</dbReference>
<evidence type="ECO:0000256" key="4">
    <source>
        <dbReference type="ARBA" id="ARBA00011193"/>
    </source>
</evidence>
<dbReference type="PANTHER" id="PTHR21272">
    <property type="entry name" value="CATABOLIC 3-DEHYDROQUINASE"/>
    <property type="match status" value="1"/>
</dbReference>
<dbReference type="GO" id="GO:0019631">
    <property type="term" value="P:quinate catabolic process"/>
    <property type="evidence" value="ECO:0007669"/>
    <property type="project" value="TreeGrafter"/>
</dbReference>
<feature type="binding site" evidence="7 9">
    <location>
        <position position="76"/>
    </location>
    <ligand>
        <name>substrate</name>
    </ligand>
</feature>
<dbReference type="SUPFAM" id="SSF52304">
    <property type="entry name" value="Type II 3-dehydroquinate dehydratase"/>
    <property type="match status" value="1"/>
</dbReference>
<sequence>MNDNSILLAHGPNLNTLGTREPKIYGSTSLGEIETAVRVLGAELGLQVDTLQSNSESVLVQEVQRAKGRYDAIILNAGALTHYSFALGDALAYYGGLVVEVHMTNVYARENWRHLSVVAPHAKGSIVGFGAVGYELAVRAVKQFLSNSL</sequence>
<reference evidence="12" key="1">
    <citation type="submission" date="2016-11" db="EMBL/GenBank/DDBJ databases">
        <authorList>
            <person name="Varghese N."/>
            <person name="Submissions S."/>
        </authorList>
    </citation>
    <scope>NUCLEOTIDE SEQUENCE [LARGE SCALE GENOMIC DNA]</scope>
    <source>
        <strain evidence="12">DSM 19514</strain>
    </source>
</reference>
<keyword evidence="7" id="KW-0057">Aromatic amino acid biosynthesis</keyword>
<dbReference type="NCBIfam" id="NF003807">
    <property type="entry name" value="PRK05395.1-4"/>
    <property type="match status" value="1"/>
</dbReference>
<feature type="site" description="Transition state stabilizer" evidence="7 10">
    <location>
        <position position="20"/>
    </location>
</feature>
<dbReference type="PANTHER" id="PTHR21272:SF3">
    <property type="entry name" value="CATABOLIC 3-DEHYDROQUINASE"/>
    <property type="match status" value="1"/>
</dbReference>
<dbReference type="AlphaFoldDB" id="A0A1M4T523"/>
<dbReference type="EMBL" id="FQUL01000004">
    <property type="protein sequence ID" value="SHE39520.1"/>
    <property type="molecule type" value="Genomic_DNA"/>
</dbReference>
<comment type="subunit">
    <text evidence="4 7">Homododecamer.</text>
</comment>
<evidence type="ECO:0000256" key="6">
    <source>
        <dbReference type="ARBA" id="ARBA00023239"/>
    </source>
</evidence>
<keyword evidence="12" id="KW-1185">Reference proteome</keyword>
<feature type="binding site" evidence="7 9">
    <location>
        <position position="113"/>
    </location>
    <ligand>
        <name>substrate</name>
    </ligand>
</feature>
<evidence type="ECO:0000313" key="11">
    <source>
        <dbReference type="EMBL" id="SHE39520.1"/>
    </source>
</evidence>
<dbReference type="EC" id="4.2.1.10" evidence="5 7"/>
<dbReference type="Proteomes" id="UP000184295">
    <property type="component" value="Unassembled WGS sequence"/>
</dbReference>
<dbReference type="InterPro" id="IPR001874">
    <property type="entry name" value="DHquinase_II"/>
</dbReference>
<evidence type="ECO:0000256" key="8">
    <source>
        <dbReference type="PIRSR" id="PIRSR001399-1"/>
    </source>
</evidence>
<protein>
    <recommendedName>
        <fullName evidence="5 7">3-dehydroquinate dehydratase</fullName>
        <shortName evidence="7">3-dehydroquinase</shortName>
        <ecNumber evidence="5 7">4.2.1.10</ecNumber>
    </recommendedName>
    <alternativeName>
        <fullName evidence="7">Type II DHQase</fullName>
    </alternativeName>
</protein>
<feature type="active site" description="Proton donor" evidence="7 8">
    <location>
        <position position="102"/>
    </location>
</feature>
<feature type="binding site" evidence="7 9">
    <location>
        <position position="82"/>
    </location>
    <ligand>
        <name>substrate</name>
    </ligand>
</feature>
<keyword evidence="6 7" id="KW-0456">Lyase</keyword>
<gene>
    <name evidence="7" type="primary">aroQ</name>
    <name evidence="11" type="ORF">SAMN02745225_00500</name>
</gene>
<dbReference type="GO" id="GO:0009073">
    <property type="term" value="P:aromatic amino acid family biosynthetic process"/>
    <property type="evidence" value="ECO:0007669"/>
    <property type="project" value="UniProtKB-KW"/>
</dbReference>
<feature type="binding site" evidence="7 9">
    <location>
        <begin position="103"/>
        <end position="104"/>
    </location>
    <ligand>
        <name>substrate</name>
    </ligand>
</feature>
<organism evidence="11 12">
    <name type="scientific">Ferrithrix thermotolerans DSM 19514</name>
    <dbReference type="NCBI Taxonomy" id="1121881"/>
    <lineage>
        <taxon>Bacteria</taxon>
        <taxon>Bacillati</taxon>
        <taxon>Actinomycetota</taxon>
        <taxon>Acidimicrobiia</taxon>
        <taxon>Acidimicrobiales</taxon>
        <taxon>Acidimicrobiaceae</taxon>
        <taxon>Ferrithrix</taxon>
    </lineage>
</organism>
<evidence type="ECO:0000256" key="7">
    <source>
        <dbReference type="HAMAP-Rule" id="MF_00169"/>
    </source>
</evidence>
<dbReference type="STRING" id="1121881.SAMN02745225_00500"/>
<dbReference type="PIRSF" id="PIRSF001399">
    <property type="entry name" value="DHquinase_II"/>
    <property type="match status" value="1"/>
</dbReference>